<sequence>MLLCGNRKRCRPPVYPVCPAAVHSPGLAADFPAS</sequence>
<organism evidence="1">
    <name type="scientific">gut metagenome</name>
    <dbReference type="NCBI Taxonomy" id="749906"/>
    <lineage>
        <taxon>unclassified sequences</taxon>
        <taxon>metagenomes</taxon>
        <taxon>organismal metagenomes</taxon>
    </lineage>
</organism>
<dbReference type="EMBL" id="AMCI01004747">
    <property type="protein sequence ID" value="EJW97461.1"/>
    <property type="molecule type" value="Genomic_DNA"/>
</dbReference>
<dbReference type="AlphaFoldDB" id="J9FR77"/>
<comment type="caution">
    <text evidence="1">The sequence shown here is derived from an EMBL/GenBank/DDBJ whole genome shotgun (WGS) entry which is preliminary data.</text>
</comment>
<proteinExistence type="predicted"/>
<protein>
    <submittedName>
        <fullName evidence="1">Uncharacterized protein</fullName>
    </submittedName>
</protein>
<accession>J9FR77</accession>
<reference evidence="1" key="1">
    <citation type="journal article" date="2012" name="PLoS ONE">
        <title>Gene sets for utilization of primary and secondary nutrition supplies in the distal gut of endangered iberian lynx.</title>
        <authorList>
            <person name="Alcaide M."/>
            <person name="Messina E."/>
            <person name="Richter M."/>
            <person name="Bargiela R."/>
            <person name="Peplies J."/>
            <person name="Huws S.A."/>
            <person name="Newbold C.J."/>
            <person name="Golyshin P.N."/>
            <person name="Simon M.A."/>
            <person name="Lopez G."/>
            <person name="Yakimov M.M."/>
            <person name="Ferrer M."/>
        </authorList>
    </citation>
    <scope>NUCLEOTIDE SEQUENCE</scope>
</reference>
<evidence type="ECO:0000313" key="1">
    <source>
        <dbReference type="EMBL" id="EJW97461.1"/>
    </source>
</evidence>
<gene>
    <name evidence="1" type="ORF">EVA_14433</name>
</gene>
<name>J9FR77_9ZZZZ</name>